<dbReference type="Pfam" id="PF07282">
    <property type="entry name" value="Cas12f1-like_TNB"/>
    <property type="match status" value="1"/>
</dbReference>
<dbReference type="PANTHER" id="PTHR30405">
    <property type="entry name" value="TRANSPOSASE"/>
    <property type="match status" value="1"/>
</dbReference>
<evidence type="ECO:0000313" key="11">
    <source>
        <dbReference type="EMBL" id="WII29474.1"/>
    </source>
</evidence>
<keyword evidence="3" id="KW-0815">Transposition</keyword>
<feature type="domain" description="Cas12f1-like TNB" evidence="9">
    <location>
        <begin position="339"/>
        <end position="410"/>
    </location>
</feature>
<dbReference type="GO" id="GO:0006310">
    <property type="term" value="P:DNA recombination"/>
    <property type="evidence" value="ECO:0007669"/>
    <property type="project" value="UniProtKB-KW"/>
</dbReference>
<protein>
    <submittedName>
        <fullName evidence="11">RNA-guided endonuclease TnpB family protein</fullName>
    </submittedName>
</protein>
<evidence type="ECO:0000256" key="4">
    <source>
        <dbReference type="ARBA" id="ARBA00022723"/>
    </source>
</evidence>
<feature type="domain" description="Transposase putative helix-turn-helix" evidence="10">
    <location>
        <begin position="12"/>
        <end position="51"/>
    </location>
</feature>
<evidence type="ECO:0000256" key="3">
    <source>
        <dbReference type="ARBA" id="ARBA00022578"/>
    </source>
</evidence>
<sequence length="419" mass="48390">MKKMAELKYHFGLKVRIYPSDTQKQLIKRNSDASRFVYNEMVAINKELWQLRRVKLPIDTVRSRINQLKERKNAKAMSNHFQFLNAEGIDSLAKANAIQNYNRAWKNFHQTLGTGIPKFHRKSSVWKYQTNCQYPKQKEAWLTNGTAKFVDAKHFKLPKLDVIRIKGSKKRLSQLLSRTDQTRIGTVTITKDATDRFFLSLQLGSDTPFVSAFPATKRQVGIDLNTENFLTTSDNTVVANPRYYRTIKGKLAKAQRTLARRQRRAKKEHRSLRNSKNYQQQRLVVAKISAKVADRRRNFLHQLSTTLIKNHDLVVAEELRSKNLLKNHALAMSIADVGWRSFLSMLEYKATLYGHQFVTVNPKNTTQTCHNCGFVMGTEGTDKLTLGDRQWECPKCHVHHIRDHNAAQNILTKGLEQLA</sequence>
<accession>A0AAX3XAI8</accession>
<evidence type="ECO:0000256" key="5">
    <source>
        <dbReference type="ARBA" id="ARBA00022833"/>
    </source>
</evidence>
<keyword evidence="11" id="KW-0540">Nuclease</keyword>
<dbReference type="EMBL" id="CP123971">
    <property type="protein sequence ID" value="WII29474.1"/>
    <property type="molecule type" value="Genomic_DNA"/>
</dbReference>
<evidence type="ECO:0000259" key="9">
    <source>
        <dbReference type="Pfam" id="PF07282"/>
    </source>
</evidence>
<evidence type="ECO:0000256" key="6">
    <source>
        <dbReference type="ARBA" id="ARBA00023125"/>
    </source>
</evidence>
<evidence type="ECO:0000256" key="2">
    <source>
        <dbReference type="ARBA" id="ARBA00011044"/>
    </source>
</evidence>
<dbReference type="NCBIfam" id="NF040570">
    <property type="entry name" value="guided_TnpB"/>
    <property type="match status" value="1"/>
</dbReference>
<keyword evidence="11" id="KW-0378">Hydrolase</keyword>
<dbReference type="Pfam" id="PF12323">
    <property type="entry name" value="HTH_OrfB_IS605"/>
    <property type="match status" value="1"/>
</dbReference>
<dbReference type="AlphaFoldDB" id="A0AAX3XAI8"/>
<dbReference type="NCBIfam" id="TIGR01766">
    <property type="entry name" value="IS200/IS605 family accessory protein TnpB-like domain"/>
    <property type="match status" value="1"/>
</dbReference>
<keyword evidence="11" id="KW-0255">Endonuclease</keyword>
<keyword evidence="5" id="KW-0862">Zinc</keyword>
<evidence type="ECO:0000259" key="10">
    <source>
        <dbReference type="Pfam" id="PF12323"/>
    </source>
</evidence>
<dbReference type="GO" id="GO:0032196">
    <property type="term" value="P:transposition"/>
    <property type="evidence" value="ECO:0007669"/>
    <property type="project" value="UniProtKB-KW"/>
</dbReference>
<dbReference type="Proteomes" id="UP001231316">
    <property type="component" value="Chromosome"/>
</dbReference>
<organism evidence="11 12">
    <name type="scientific">Ligilactobacillus salivarius</name>
    <dbReference type="NCBI Taxonomy" id="1624"/>
    <lineage>
        <taxon>Bacteria</taxon>
        <taxon>Bacillati</taxon>
        <taxon>Bacillota</taxon>
        <taxon>Bacilli</taxon>
        <taxon>Lactobacillales</taxon>
        <taxon>Lactobacillaceae</taxon>
        <taxon>Ligilactobacillus</taxon>
    </lineage>
</organism>
<keyword evidence="6" id="KW-0238">DNA-binding</keyword>
<evidence type="ECO:0000256" key="7">
    <source>
        <dbReference type="ARBA" id="ARBA00023172"/>
    </source>
</evidence>
<comment type="similarity">
    <text evidence="1">In the C-terminal section; belongs to the transposase 35 family.</text>
</comment>
<keyword evidence="4" id="KW-0479">Metal-binding</keyword>
<proteinExistence type="inferred from homology"/>
<dbReference type="InterPro" id="IPR051399">
    <property type="entry name" value="RNA-guided_DNA_endo/Transpos"/>
</dbReference>
<dbReference type="Pfam" id="PF01385">
    <property type="entry name" value="OrfB_IS605"/>
    <property type="match status" value="1"/>
</dbReference>
<dbReference type="PANTHER" id="PTHR30405:SF25">
    <property type="entry name" value="RNA-GUIDED DNA ENDONUCLEASE INSQ-RELATED"/>
    <property type="match status" value="1"/>
</dbReference>
<dbReference type="InterPro" id="IPR021027">
    <property type="entry name" value="Transposase_put_HTH"/>
</dbReference>
<dbReference type="GO" id="GO:0004519">
    <property type="term" value="F:endonuclease activity"/>
    <property type="evidence" value="ECO:0007669"/>
    <property type="project" value="UniProtKB-KW"/>
</dbReference>
<dbReference type="InterPro" id="IPR001959">
    <property type="entry name" value="Transposase"/>
</dbReference>
<evidence type="ECO:0000313" key="12">
    <source>
        <dbReference type="Proteomes" id="UP001231316"/>
    </source>
</evidence>
<dbReference type="RefSeq" id="WP_086201239.1">
    <property type="nucleotide sequence ID" value="NZ_CP123971.1"/>
</dbReference>
<gene>
    <name evidence="11" type="ORF">QFE45_07330</name>
</gene>
<evidence type="ECO:0000259" key="8">
    <source>
        <dbReference type="Pfam" id="PF01385"/>
    </source>
</evidence>
<evidence type="ECO:0000256" key="1">
    <source>
        <dbReference type="ARBA" id="ARBA00008761"/>
    </source>
</evidence>
<dbReference type="GO" id="GO:0003677">
    <property type="term" value="F:DNA binding"/>
    <property type="evidence" value="ECO:0007669"/>
    <property type="project" value="UniProtKB-KW"/>
</dbReference>
<feature type="domain" description="Probable transposase IS891/IS1136/IS1341" evidence="8">
    <location>
        <begin position="214"/>
        <end position="327"/>
    </location>
</feature>
<comment type="similarity">
    <text evidence="2">In the N-terminal section; belongs to the transposase 2 family.</text>
</comment>
<dbReference type="GO" id="GO:0046872">
    <property type="term" value="F:metal ion binding"/>
    <property type="evidence" value="ECO:0007669"/>
    <property type="project" value="UniProtKB-KW"/>
</dbReference>
<keyword evidence="7" id="KW-0233">DNA recombination</keyword>
<dbReference type="InterPro" id="IPR010095">
    <property type="entry name" value="Cas12f1-like_TNB"/>
</dbReference>
<reference evidence="11" key="1">
    <citation type="submission" date="2023-04" db="EMBL/GenBank/DDBJ databases">
        <title>Four porcine-derived lactic acid bacteria strains analyses and their evaluation as potential probiotics based on genomics.</title>
        <authorList>
            <person name="Niu D."/>
        </authorList>
    </citation>
    <scope>NUCLEOTIDE SEQUENCE</scope>
    <source>
        <strain evidence="11">ZSA5</strain>
    </source>
</reference>
<name>A0AAX3XAI8_9LACO</name>